<evidence type="ECO:0000256" key="3">
    <source>
        <dbReference type="SAM" id="Phobius"/>
    </source>
</evidence>
<sequence>MSLTKFSLVTTTIIMTFLFAVGIIMIGYINTSSKSTSAEGDLTQSSGLGGIMSGMAKAREPVNVLVMGGDKVNGNTDTILLVNFDPNTTKTSILSIPRDTRVVYKGYHRKINFAYPSGGAEAAVDTVQNLLNVNVKYFVYIDTAVFRNIIDELGGIQDFYVPADMDYDDDTQGLHIHLKRGIQNLDGKKAEQFMRYRGYNRKVNAFYDGSDIKRIEAQQNLINELIRQKASILYIHKFNSVLEKIFDSLKTNMTLSEILSLAQNINSFKPENVSFFTLPGEAQYIDSISYYIHDRYETGNMMVESFNAEGVFDASKPVTGGSYYEGYTGTAKEPSEEKSYTKNNPSNSESSIKKSPKPKA</sequence>
<feature type="region of interest" description="Disordered" evidence="2">
    <location>
        <begin position="323"/>
        <end position="360"/>
    </location>
</feature>
<dbReference type="NCBIfam" id="TIGR00350">
    <property type="entry name" value="lytR_cpsA_psr"/>
    <property type="match status" value="1"/>
</dbReference>
<comment type="caution">
    <text evidence="5">The sequence shown here is derived from an EMBL/GenBank/DDBJ whole genome shotgun (WGS) entry which is preliminary data.</text>
</comment>
<keyword evidence="3" id="KW-0472">Membrane</keyword>
<dbReference type="EMBL" id="QPJT01000009">
    <property type="protein sequence ID" value="RCX16844.1"/>
    <property type="molecule type" value="Genomic_DNA"/>
</dbReference>
<keyword evidence="3" id="KW-1133">Transmembrane helix</keyword>
<evidence type="ECO:0000256" key="2">
    <source>
        <dbReference type="SAM" id="MobiDB-lite"/>
    </source>
</evidence>
<dbReference type="RefSeq" id="WP_114297576.1">
    <property type="nucleotide sequence ID" value="NZ_QPJT01000009.1"/>
</dbReference>
<accession>A0A369BAY9</accession>
<dbReference type="InterPro" id="IPR050922">
    <property type="entry name" value="LytR/CpsA/Psr_CW_biosynth"/>
</dbReference>
<organism evidence="5 6">
    <name type="scientific">Anaerobacterium chartisolvens</name>
    <dbReference type="NCBI Taxonomy" id="1297424"/>
    <lineage>
        <taxon>Bacteria</taxon>
        <taxon>Bacillati</taxon>
        <taxon>Bacillota</taxon>
        <taxon>Clostridia</taxon>
        <taxon>Eubacteriales</taxon>
        <taxon>Oscillospiraceae</taxon>
        <taxon>Anaerobacterium</taxon>
    </lineage>
</organism>
<dbReference type="Gene3D" id="3.40.630.190">
    <property type="entry name" value="LCP protein"/>
    <property type="match status" value="1"/>
</dbReference>
<dbReference type="PANTHER" id="PTHR33392">
    <property type="entry name" value="POLYISOPRENYL-TEICHOIC ACID--PEPTIDOGLYCAN TEICHOIC ACID TRANSFERASE TAGU"/>
    <property type="match status" value="1"/>
</dbReference>
<dbReference type="OrthoDB" id="305468at2"/>
<keyword evidence="6" id="KW-1185">Reference proteome</keyword>
<reference evidence="5 6" key="1">
    <citation type="submission" date="2018-07" db="EMBL/GenBank/DDBJ databases">
        <title>Genomic Encyclopedia of Type Strains, Phase IV (KMG-IV): sequencing the most valuable type-strain genomes for metagenomic binning, comparative biology and taxonomic classification.</title>
        <authorList>
            <person name="Goeker M."/>
        </authorList>
    </citation>
    <scope>NUCLEOTIDE SEQUENCE [LARGE SCALE GENOMIC DNA]</scope>
    <source>
        <strain evidence="5 6">DSM 27016</strain>
    </source>
</reference>
<keyword evidence="3" id="KW-0812">Transmembrane</keyword>
<evidence type="ECO:0000259" key="4">
    <source>
        <dbReference type="Pfam" id="PF03816"/>
    </source>
</evidence>
<proteinExistence type="inferred from homology"/>
<evidence type="ECO:0000313" key="6">
    <source>
        <dbReference type="Proteomes" id="UP000253034"/>
    </source>
</evidence>
<feature type="domain" description="Cell envelope-related transcriptional attenuator" evidence="4">
    <location>
        <begin position="75"/>
        <end position="229"/>
    </location>
</feature>
<dbReference type="InterPro" id="IPR004474">
    <property type="entry name" value="LytR_CpsA_psr"/>
</dbReference>
<protein>
    <submittedName>
        <fullName evidence="5">LytR family transcriptional attenuator</fullName>
    </submittedName>
</protein>
<gene>
    <name evidence="5" type="ORF">DFR58_10971</name>
</gene>
<evidence type="ECO:0000256" key="1">
    <source>
        <dbReference type="ARBA" id="ARBA00006068"/>
    </source>
</evidence>
<dbReference type="Proteomes" id="UP000253034">
    <property type="component" value="Unassembled WGS sequence"/>
</dbReference>
<feature type="transmembrane region" description="Helical" evidence="3">
    <location>
        <begin position="6"/>
        <end position="29"/>
    </location>
</feature>
<comment type="similarity">
    <text evidence="1">Belongs to the LytR/CpsA/Psr (LCP) family.</text>
</comment>
<name>A0A369BAY9_9FIRM</name>
<dbReference type="PANTHER" id="PTHR33392:SF6">
    <property type="entry name" value="POLYISOPRENYL-TEICHOIC ACID--PEPTIDOGLYCAN TEICHOIC ACID TRANSFERASE TAGU"/>
    <property type="match status" value="1"/>
</dbReference>
<dbReference type="AlphaFoldDB" id="A0A369BAY9"/>
<dbReference type="Pfam" id="PF03816">
    <property type="entry name" value="LytR_cpsA_psr"/>
    <property type="match status" value="1"/>
</dbReference>
<evidence type="ECO:0000313" key="5">
    <source>
        <dbReference type="EMBL" id="RCX16844.1"/>
    </source>
</evidence>